<evidence type="ECO:0000256" key="2">
    <source>
        <dbReference type="SAM" id="MobiDB-lite"/>
    </source>
</evidence>
<dbReference type="eggNOG" id="COG5616">
    <property type="taxonomic scope" value="Bacteria"/>
</dbReference>
<dbReference type="Gene3D" id="1.25.40.10">
    <property type="entry name" value="Tetratricopeptide repeat domain"/>
    <property type="match status" value="1"/>
</dbReference>
<dbReference type="HOGENOM" id="CLU_368753_0_0_5"/>
<feature type="compositionally biased region" description="Basic residues" evidence="2">
    <location>
        <begin position="74"/>
        <end position="87"/>
    </location>
</feature>
<feature type="coiled-coil region" evidence="1">
    <location>
        <begin position="646"/>
        <end position="673"/>
    </location>
</feature>
<sequence length="755" mass="83306">MRLRAARPAVAMPLAQALQQVLDGVADVVPDLVSDLAPVHPALSVQQRGHGVGGERRPVHAVVGADLGPSPGPRRFRRRLGPGRLRAHGSDRPPAGGEMLQARDARNHVRTPSRSGTGAAPADGKRQAPRQKARVMVYPRAAMLYQRTMFFKRDAVGPARDRRAAAIAVAPFAAAPSEPEAARIASAFLEDVISELARFPNFEVLAARTSLSLTPEQLVPARLHEDFGVTHLLDSSLRAGTPNQALKVKVNLIETATGRLAWSGDYDVSLASLHAVENEVAAAVANQLSTRIDTARLSEARHRPTSSLEAYDLWLRGREVLRRGTSEADAEARALFQRALELDPTYARAYAGLSLSHFNDWSCQSWNCWEEAERLAFDYACRAAELDDSDHLVQAVLARIHIYRRNWGQGRRHLERVLALSPNNADALMQTCVWWSYLGEDDRALSMAEKAFRLNPLHEPWYYIYAFLACFMAQRLEDGIALAEASPPHMMVDQSAYMAATYAHLGRMDEARRQHAMFLETFREKITFGREPRPGEPLDYLLHVNPFSREADRERLVEGLRKAGLTGPISGRAYRHEDGAETGRFGLVGGVWQAHYKGRSVHLPDMKGCRDIALLLASPRERIHCMDLAGRVAEGNAGPLMDGRARASCHARIRDLQAALADAERDGDLARSERLGAELDALIEQLSAAIGLGGRGRTLGDPVEKARTAVTWRIRSAIKKVAEAHPELGRHLKASIRTGAFCSYEPETNVRWSIA</sequence>
<dbReference type="KEGG" id="pzu:PHZ_c1273"/>
<evidence type="ECO:0000313" key="4">
    <source>
        <dbReference type="Proteomes" id="UP000001868"/>
    </source>
</evidence>
<gene>
    <name evidence="3" type="ordered locus">PHZ_c1273</name>
</gene>
<feature type="region of interest" description="Disordered" evidence="2">
    <location>
        <begin position="62"/>
        <end position="132"/>
    </location>
</feature>
<evidence type="ECO:0000313" key="3">
    <source>
        <dbReference type="EMBL" id="ACG77687.1"/>
    </source>
</evidence>
<dbReference type="EMBL" id="CP000747">
    <property type="protein sequence ID" value="ACG77687.1"/>
    <property type="molecule type" value="Genomic_DNA"/>
</dbReference>
<reference evidence="3 4" key="1">
    <citation type="journal article" date="2008" name="BMC Genomics">
        <title>Complete genome of Phenylobacterium zucineum - a novel facultative intracellular bacterium isolated from human erythroleukemia cell line K562.</title>
        <authorList>
            <person name="Luo Y."/>
            <person name="Xu X."/>
            <person name="Ding Z."/>
            <person name="Liu Z."/>
            <person name="Zhang B."/>
            <person name="Yan Z."/>
            <person name="Sun J."/>
            <person name="Hu S."/>
            <person name="Hu X."/>
        </authorList>
    </citation>
    <scope>NUCLEOTIDE SEQUENCE [LARGE SCALE GENOMIC DNA]</scope>
    <source>
        <strain evidence="3 4">HLK1</strain>
    </source>
</reference>
<organism evidence="3 4">
    <name type="scientific">Phenylobacterium zucineum (strain HLK1)</name>
    <dbReference type="NCBI Taxonomy" id="450851"/>
    <lineage>
        <taxon>Bacteria</taxon>
        <taxon>Pseudomonadati</taxon>
        <taxon>Pseudomonadota</taxon>
        <taxon>Alphaproteobacteria</taxon>
        <taxon>Caulobacterales</taxon>
        <taxon>Caulobacteraceae</taxon>
        <taxon>Phenylobacterium</taxon>
    </lineage>
</organism>
<dbReference type="SUPFAM" id="SSF48452">
    <property type="entry name" value="TPR-like"/>
    <property type="match status" value="1"/>
</dbReference>
<keyword evidence="1" id="KW-0175">Coiled coil</keyword>
<proteinExistence type="predicted"/>
<evidence type="ECO:0000256" key="1">
    <source>
        <dbReference type="SAM" id="Coils"/>
    </source>
</evidence>
<accession>B4R917</accession>
<name>B4R917_PHEZH</name>
<dbReference type="AlphaFoldDB" id="B4R917"/>
<dbReference type="eggNOG" id="COG0457">
    <property type="taxonomic scope" value="Bacteria"/>
</dbReference>
<protein>
    <submittedName>
        <fullName evidence="3">Adenylate cyclase</fullName>
    </submittedName>
</protein>
<keyword evidence="4" id="KW-1185">Reference proteome</keyword>
<dbReference type="Proteomes" id="UP000001868">
    <property type="component" value="Chromosome"/>
</dbReference>
<dbReference type="InterPro" id="IPR011990">
    <property type="entry name" value="TPR-like_helical_dom_sf"/>
</dbReference>
<dbReference type="STRING" id="450851.PHZ_c1273"/>